<dbReference type="CDD" id="cd00635">
    <property type="entry name" value="PLPDE_III_YBL036c_like"/>
    <property type="match status" value="1"/>
</dbReference>
<dbReference type="PANTHER" id="PTHR10146">
    <property type="entry name" value="PROLINE SYNTHETASE CO-TRANSCRIBED BACTERIAL HOMOLOG PROTEIN"/>
    <property type="match status" value="1"/>
</dbReference>
<dbReference type="SUPFAM" id="SSF51419">
    <property type="entry name" value="PLP-binding barrel"/>
    <property type="match status" value="1"/>
</dbReference>
<feature type="coiled-coil region" evidence="5">
    <location>
        <begin position="22"/>
        <end position="49"/>
    </location>
</feature>
<dbReference type="HAMAP" id="MF_02087">
    <property type="entry name" value="PLP_homeostasis"/>
    <property type="match status" value="1"/>
</dbReference>
<organism evidence="7 8">
    <name type="scientific">Lysinibacillus fusiformis</name>
    <dbReference type="NCBI Taxonomy" id="28031"/>
    <lineage>
        <taxon>Bacteria</taxon>
        <taxon>Bacillati</taxon>
        <taxon>Bacillota</taxon>
        <taxon>Bacilli</taxon>
        <taxon>Bacillales</taxon>
        <taxon>Bacillaceae</taxon>
        <taxon>Lysinibacillus</taxon>
    </lineage>
</organism>
<evidence type="ECO:0000256" key="4">
    <source>
        <dbReference type="RuleBase" id="RU004514"/>
    </source>
</evidence>
<name>A0A1H9DHX5_9BACI</name>
<proteinExistence type="inferred from homology"/>
<dbReference type="InterPro" id="IPR029066">
    <property type="entry name" value="PLP-binding_barrel"/>
</dbReference>
<comment type="caution">
    <text evidence="7">The sequence shown here is derived from an EMBL/GenBank/DDBJ whole genome shotgun (WGS) entry which is preliminary data.</text>
</comment>
<evidence type="ECO:0000256" key="5">
    <source>
        <dbReference type="SAM" id="Coils"/>
    </source>
</evidence>
<protein>
    <recommendedName>
        <fullName evidence="2">Pyridoxal phosphate homeostasis protein</fullName>
        <shortName evidence="2">PLP homeostasis protein</shortName>
    </recommendedName>
</protein>
<evidence type="ECO:0000313" key="8">
    <source>
        <dbReference type="Proteomes" id="UP000199410"/>
    </source>
</evidence>
<keyword evidence="1 2" id="KW-0663">Pyridoxal phosphate</keyword>
<dbReference type="Gene3D" id="3.20.20.10">
    <property type="entry name" value="Alanine racemase"/>
    <property type="match status" value="1"/>
</dbReference>
<feature type="modified residue" description="N6-(pyridoxal phosphate)lysine" evidence="2 3">
    <location>
        <position position="57"/>
    </location>
</feature>
<dbReference type="PANTHER" id="PTHR10146:SF14">
    <property type="entry name" value="PYRIDOXAL PHOSPHATE HOMEOSTASIS PROTEIN"/>
    <property type="match status" value="1"/>
</dbReference>
<dbReference type="GO" id="GO:0030170">
    <property type="term" value="F:pyridoxal phosphate binding"/>
    <property type="evidence" value="ECO:0007669"/>
    <property type="project" value="UniProtKB-UniRule"/>
</dbReference>
<dbReference type="EMBL" id="FOEL01000003">
    <property type="protein sequence ID" value="SEQ13064.1"/>
    <property type="molecule type" value="Genomic_DNA"/>
</dbReference>
<evidence type="ECO:0000313" key="7">
    <source>
        <dbReference type="EMBL" id="SEQ13064.1"/>
    </source>
</evidence>
<evidence type="ECO:0000256" key="3">
    <source>
        <dbReference type="PIRSR" id="PIRSR004848-1"/>
    </source>
</evidence>
<accession>A0A1H9DHX5</accession>
<dbReference type="FunFam" id="3.20.20.10:FF:000011">
    <property type="entry name" value="Pyridoxal phosphate homeostasis protein"/>
    <property type="match status" value="1"/>
</dbReference>
<dbReference type="PIRSF" id="PIRSF004848">
    <property type="entry name" value="YBL036c_PLPDEIII"/>
    <property type="match status" value="1"/>
</dbReference>
<feature type="domain" description="Alanine racemase N-terminal" evidence="6">
    <location>
        <begin position="43"/>
        <end position="245"/>
    </location>
</feature>
<dbReference type="NCBIfam" id="TIGR00044">
    <property type="entry name" value="YggS family pyridoxal phosphate-dependent enzyme"/>
    <property type="match status" value="1"/>
</dbReference>
<dbReference type="AlphaFoldDB" id="A0A1H9DHX5"/>
<comment type="function">
    <text evidence="2">Pyridoxal 5'-phosphate (PLP)-binding protein, which is involved in PLP homeostasis.</text>
</comment>
<comment type="similarity">
    <text evidence="2 4">Belongs to the pyridoxal phosphate-binding protein YggS/PROSC family.</text>
</comment>
<gene>
    <name evidence="7" type="ORF">SAMN02787113_01172</name>
</gene>
<sequence length="255" mass="28340">MINQALLVTIRETIVVKLGKTVTKILANLNKLNDLIAAAETRVNREANNVQIIAVTKEVSVERTQEAIEAGLTHLGENRPEGLNRKLSAIQAHVNWHYIGSLQTRKVKQVINSIDYLHSLDRLSLAEEIEKRAVKPVKCFIQVNVSGEESKHGLSMEEVLPFVESLKSFTKVEVVGLMTMAPNTEDEALIRSVFKQLKQCQQQIAEQGFAHAPCTELSMGMSNDFEIAVEEGATFVRVGTALVGNERGEQDEHEK</sequence>
<evidence type="ECO:0000256" key="1">
    <source>
        <dbReference type="ARBA" id="ARBA00022898"/>
    </source>
</evidence>
<evidence type="ECO:0000259" key="6">
    <source>
        <dbReference type="Pfam" id="PF01168"/>
    </source>
</evidence>
<keyword evidence="5" id="KW-0175">Coiled coil</keyword>
<dbReference type="Pfam" id="PF01168">
    <property type="entry name" value="Ala_racemase_N"/>
    <property type="match status" value="1"/>
</dbReference>
<dbReference type="InterPro" id="IPR011078">
    <property type="entry name" value="PyrdxlP_homeostasis"/>
</dbReference>
<reference evidence="7 8" key="1">
    <citation type="submission" date="2016-10" db="EMBL/GenBank/DDBJ databases">
        <authorList>
            <person name="Varghese N."/>
            <person name="Submissions S."/>
        </authorList>
    </citation>
    <scope>NUCLEOTIDE SEQUENCE [LARGE SCALE GENOMIC DNA]</scope>
    <source>
        <strain evidence="7 8">TC-13</strain>
    </source>
</reference>
<dbReference type="InterPro" id="IPR001608">
    <property type="entry name" value="Ala_racemase_N"/>
</dbReference>
<dbReference type="Proteomes" id="UP000199410">
    <property type="component" value="Unassembled WGS sequence"/>
</dbReference>
<comment type="cofactor">
    <cofactor evidence="3">
        <name>pyridoxal 5'-phosphate</name>
        <dbReference type="ChEBI" id="CHEBI:597326"/>
    </cofactor>
</comment>
<evidence type="ECO:0000256" key="2">
    <source>
        <dbReference type="HAMAP-Rule" id="MF_02087"/>
    </source>
</evidence>